<dbReference type="Pfam" id="PF00232">
    <property type="entry name" value="Glyco_hydro_1"/>
    <property type="match status" value="5"/>
</dbReference>
<evidence type="ECO:0000256" key="6">
    <source>
        <dbReference type="ARBA" id="ARBA00023295"/>
    </source>
</evidence>
<evidence type="ECO:0000256" key="4">
    <source>
        <dbReference type="ARBA" id="ARBA00022729"/>
    </source>
</evidence>
<evidence type="ECO:0000256" key="3">
    <source>
        <dbReference type="ARBA" id="ARBA00012744"/>
    </source>
</evidence>
<dbReference type="PROSITE" id="PS00653">
    <property type="entry name" value="GLYCOSYL_HYDROL_F1_2"/>
    <property type="match status" value="5"/>
</dbReference>
<dbReference type="STRING" id="7167.A0A182FEZ3"/>
<evidence type="ECO:0000256" key="17">
    <source>
        <dbReference type="ARBA" id="ARBA00083229"/>
    </source>
</evidence>
<evidence type="ECO:0000256" key="1">
    <source>
        <dbReference type="ARBA" id="ARBA00000448"/>
    </source>
</evidence>
<dbReference type="SUPFAM" id="SSF51445">
    <property type="entry name" value="(Trans)glycosidases"/>
    <property type="match status" value="5"/>
</dbReference>
<proteinExistence type="inferred from homology"/>
<comment type="catalytic activity">
    <reaction evidence="1">
        <text>Hydrolysis of terminal, non-reducing beta-D-glucosyl residues with release of beta-D-glucose.</text>
        <dbReference type="EC" id="3.2.1.21"/>
    </reaction>
</comment>
<keyword evidence="19" id="KW-1133">Transmembrane helix</keyword>
<feature type="region of interest" description="Disordered" evidence="18">
    <location>
        <begin position="2009"/>
        <end position="2039"/>
    </location>
</feature>
<comment type="catalytic activity">
    <reaction evidence="8">
        <text>beta-D-galactosyl-(1&lt;-&gt;1)-sphing-4-enine + H2O = sphing-4-enine + D-galactose</text>
        <dbReference type="Rhea" id="RHEA:43908"/>
        <dbReference type="ChEBI" id="CHEBI:4139"/>
        <dbReference type="ChEBI" id="CHEBI:15377"/>
        <dbReference type="ChEBI" id="CHEBI:57756"/>
        <dbReference type="ChEBI" id="CHEBI:57934"/>
    </reaction>
    <physiologicalReaction direction="left-to-right" evidence="8">
        <dbReference type="Rhea" id="RHEA:43909"/>
    </physiologicalReaction>
</comment>
<feature type="transmembrane region" description="Helical" evidence="19">
    <location>
        <begin position="2052"/>
        <end position="2075"/>
    </location>
</feature>
<evidence type="ECO:0000256" key="2">
    <source>
        <dbReference type="ARBA" id="ARBA00012657"/>
    </source>
</evidence>
<evidence type="ECO:0000313" key="21">
    <source>
        <dbReference type="Proteomes" id="UP000069272"/>
    </source>
</evidence>
<dbReference type="EC" id="3.2.1.21" evidence="3"/>
<keyword evidence="21" id="KW-1185">Reference proteome</keyword>
<dbReference type="PROSITE" id="PS00572">
    <property type="entry name" value="GLYCOSYL_HYDROL_F1_1"/>
    <property type="match status" value="1"/>
</dbReference>
<evidence type="ECO:0000256" key="15">
    <source>
        <dbReference type="ARBA" id="ARBA00079026"/>
    </source>
</evidence>
<accession>A0A182FEZ3</accession>
<sequence>MARAGMNDAASVSYYSATTSRSTPVAAVLILVCFTLTALPTGEGRFARRFPSDFRFGVGSSAYQIEGGWNASGKGESIWDRMTHQHPEKIADGSSGDISSDSYHNWRRDVQMVRELGVDVYRFSLSWPRIMPNGFVNSVNKAGIRYYSNLIDELLRFNITPMVTLYHWDLPQRFQELGGWTNPELIEYFQEYAKVAFEQFGDRVKIWTTINEPWHVCEHGYGVDFMAPALDYPGIASYLCGHNLLKAHAEAVHMYRRIFQPKQQGKIGITLDTSWPEPATNSEEDRAASELAAQFYLGWFGHPIFSATGNYPQLMIDRIGAMSRQQGYTKSRLPSFTAAEIERIKGTADFFGINSYTSILVRKNDRNNSANFPVPSFNHDMGVVESASPDWPSSGSVWLHVVPSGMSKLLNWIRREYNNPVVYVTENGVSDRGGTNDLKRIDYFNSYLEAVLDALEDGCNIQMYIAWSLMDSYEWKAGYTEKFGLYHVDFSSPNRTRTPKASAKVYANIVRTHQIDWSFRPTPEVMILAPSPYQSSGERLSVRVPVICLLVASLAALVKALATVAAGQSRQFPAEFQFGVATSSYQIEGAWNEDGKGESIWDRLTHRRPDKIEDGSNGDIACDSYHQWQRDVEMVRELGVDFYRFSIAWTRIMPTGLSNQVNEKGIEYYNNLINELLRYNIKPMVTLYHWDLPQRLQEMGGWTNREIVKHFREYARVAFEQFGDRVQFWSTFNEPKQTCKESYEQDAMAPGYEFPGLYSYLCSHHVLLAHAEAVELYRANFQKEQNGVIGLVVDSAWYEPNTEADVEASDRAMQFNIGIYMHPIYHGNYPPVLIERIAKLSQEQGFVKSRLPEFTPEEITKLKGSSDYFGFNAYTTRLVWQNGDANPGEYAVPSFDHDRDVYEYIDPSWPTSASSWLRLYPRGLYSVLKWIRDEYGNPPVWITENGVSDRDGTFDVQRVQYFNTYLDAVLDAIDDGCDVRGYTAWSLMDNFEWRTGYTQRFGLYYVDFNDPARPRYAKTSAKVYANIVQSRTIDTDYLPEPDVMIPEANAQEASSTSTVFQRPARVMVIQAKAVSTLVLLACAGALALDRFPDDFKFGVGTSSYQIEGGWDEDGKGESIWDRLTHQRPEKILDRSNGDIAADSYHLYRRDVEMVKELGVDIYRFSIAWARIMPTGISNEINAKGIEYYNNLIDELLRQGITPMVTLYHWDLPQRLQEMGGWTNELIVDHFVEYARVVFEAYGDRVKIWTTFNEPWQTCENSYSNDAMSPGYQFPGIPSYLCAHNLLKSHAEAVHLYREVFQPQQHGSIGITLDSSWCEPASDAEEDRQAAERSLRFNLGWFANPIFSATGDYPAEMRERIAALSAAQGFPESRLPVFTVYEIERIRGTSDYFGLNTYGSSMVRANAAPDDLSVGPSHEQDTNVIGYADPSWQQAASPWLNIVPWGMRKLLNWIRTEYNNPPLWITENGVSDFGGTKDDMRIDYLNDYLQAVLDAMEDGCDVKGYIAWSLMDNFEWRAGYVEKFGFYYVDFEDPERTRYQKASVLACCLGTQWLVAGQRKFPEHFKFGVGTSAYQIEGAWNEDGKGESIWDHLVHNTPEKVADGTNGDIACDSYHQWRRDVEMVKELGVDIYRFSLSWSRLLPTGISNEINPKGIEYYNNLIDELLRHGITPMVTLFHWDTPQRLQELGGFTNRRIVGYFREYARVAFQHFGDRVKIWTTFNEPPQTCRLPYEYGSFAPGQAFPGIYTYLCTHHLLLSHAEAVELYRTEFQPTQGGQIGITVDGSWAEPTGNYPPVIIERIAKLSQEQGFTKSRLPEFTPEEIAKLKGSSDFFGYNGYTTNLVYMNDESNSANFRQPSFDHDRNTVDFQDDRWPSTGSSWLKVYPRGMYNVLNWIRREYGNPPVWVTENGVSDRGGTRDVQRVQYYKDYLNAILDAIDDGCDVRGYVAWSLMDNFEWLAGLTERFGLYYVDYSDPARTRYAKSSARAFGNIVRNRAIDPDDMPEPEIYIPGPGETITTTAPVTTTTSASTPRPESTTVDDDDGGAAGLMISQILLALGVVVTVLLIAVLLLAVTLASGQQVPARFPPEFTFGVGTSAYQIEGGWADDGKGESIWDHLTHRRPEKIADRSNGDVACDSYHHWKRDVQMVKDLGVDAYRFSISWPRIMPTGLRNQVNQRGLAYYSELIDELLRNGIRPMVTLYHWDLPQRLQELGGWMNPDIVHYFVEYARVVFDSLGDRVKWWTTINEPWHVCEQSYGRDEMAPGYHFPGVPAYTCGHNILKAHAEVVHLYRGAFQKVQQGLIGISLDCWWAEPETGSADDVEAAELELQFHLGWFAHPIFSKTGDYPEVMRHRIGNLSAEQGFAKSRLPVFTPLEVTRIRGTSDFFGLNTYTTVLARKNDEQNSAGYAVPSFEHDAGVVVSADPDWPEAEETAWIKIVPFGLHKLLNWISEQYGKPAIWITENGIGSGPGTKDPQRVDYFNSYLAAVLNALEDGVDVKGYIAWSLMDNFEWRDGYTQKFGLYYVDFNDAARTRYPKMSAKVFANIVRTRQIDWDFRPEPDVLIVGQGNGTGDTMLPNLCVFIVATLCASVVQRIVQVYG</sequence>
<feature type="transmembrane region" description="Helical" evidence="19">
    <location>
        <begin position="22"/>
        <end position="39"/>
    </location>
</feature>
<reference evidence="20" key="2">
    <citation type="submission" date="2022-08" db="UniProtKB">
        <authorList>
            <consortium name="EnsemblMetazoa"/>
        </authorList>
    </citation>
    <scope>IDENTIFICATION</scope>
    <source>
        <strain evidence="20">STECLA/ALBI9_A</strain>
    </source>
</reference>
<keyword evidence="4" id="KW-0732">Signal</keyword>
<keyword evidence="5" id="KW-0378">Hydrolase</keyword>
<dbReference type="VEuPathDB" id="VectorBase:AALB005084"/>
<evidence type="ECO:0000256" key="18">
    <source>
        <dbReference type="SAM" id="MobiDB-lite"/>
    </source>
</evidence>
<dbReference type="VEuPathDB" id="VectorBase:AALB20_029772"/>
<organism evidence="20 21">
    <name type="scientific">Anopheles albimanus</name>
    <name type="common">New world malaria mosquito</name>
    <dbReference type="NCBI Taxonomy" id="7167"/>
    <lineage>
        <taxon>Eukaryota</taxon>
        <taxon>Metazoa</taxon>
        <taxon>Ecdysozoa</taxon>
        <taxon>Arthropoda</taxon>
        <taxon>Hexapoda</taxon>
        <taxon>Insecta</taxon>
        <taxon>Pterygota</taxon>
        <taxon>Neoptera</taxon>
        <taxon>Endopterygota</taxon>
        <taxon>Diptera</taxon>
        <taxon>Nematocera</taxon>
        <taxon>Culicoidea</taxon>
        <taxon>Culicidae</taxon>
        <taxon>Anophelinae</taxon>
        <taxon>Anopheles</taxon>
    </lineage>
</organism>
<keyword evidence="19" id="KW-0812">Transmembrane</keyword>
<dbReference type="EC" id="3.2.1.46" evidence="2"/>
<comment type="catalytic activity">
    <reaction evidence="10">
        <text>a beta-D-xylosyl-(1&lt;-&gt;1')-N-acylsphing-4-enine + cholesterol = cholesteryl 3-beta-D-xyloside + an N-acylsphing-4-enine</text>
        <dbReference type="Rhea" id="RHEA:70239"/>
        <dbReference type="ChEBI" id="CHEBI:16113"/>
        <dbReference type="ChEBI" id="CHEBI:52639"/>
        <dbReference type="ChEBI" id="CHEBI:189067"/>
        <dbReference type="ChEBI" id="CHEBI:189068"/>
    </reaction>
    <physiologicalReaction direction="left-to-right" evidence="10">
        <dbReference type="Rhea" id="RHEA:70240"/>
    </physiologicalReaction>
    <physiologicalReaction direction="right-to-left" evidence="10">
        <dbReference type="Rhea" id="RHEA:70241"/>
    </physiologicalReaction>
</comment>
<evidence type="ECO:0000256" key="12">
    <source>
        <dbReference type="ARBA" id="ARBA00052085"/>
    </source>
</evidence>
<dbReference type="Proteomes" id="UP000069272">
    <property type="component" value="Chromosome 3L"/>
</dbReference>
<dbReference type="PANTHER" id="PTHR10353:SF36">
    <property type="entry name" value="LP05116P"/>
    <property type="match status" value="1"/>
</dbReference>
<protein>
    <recommendedName>
        <fullName evidence="14">Cytosolic beta-glucosidase</fullName>
        <ecNumber evidence="3">3.2.1.21</ecNumber>
        <ecNumber evidence="2">3.2.1.46</ecNumber>
    </recommendedName>
    <alternativeName>
        <fullName evidence="15">Cytosolic galactosylceramidase</fullName>
    </alternativeName>
    <alternativeName>
        <fullName evidence="17">Cytosolic glucosylceramidase</fullName>
    </alternativeName>
    <alternativeName>
        <fullName evidence="16">Cytosolic glycosylceramidase</fullName>
    </alternativeName>
</protein>
<keyword evidence="19" id="KW-0472">Membrane</keyword>
<keyword evidence="6" id="KW-0326">Glycosidase</keyword>
<dbReference type="VEuPathDB" id="VectorBase:AALB20_027011"/>
<dbReference type="GO" id="GO:0008422">
    <property type="term" value="F:beta-glucosidase activity"/>
    <property type="evidence" value="ECO:0007669"/>
    <property type="project" value="UniProtKB-EC"/>
</dbReference>
<evidence type="ECO:0000256" key="8">
    <source>
        <dbReference type="ARBA" id="ARBA00048813"/>
    </source>
</evidence>
<evidence type="ECO:0000256" key="13">
    <source>
        <dbReference type="ARBA" id="ARBA00060858"/>
    </source>
</evidence>
<comment type="catalytic activity">
    <reaction evidence="9">
        <text>beta-D-galactosyl-(1&lt;-&gt;1')-N-octadecanoylsphing-4-enine + H2O = N-octadecanoylsphing-4-enine + D-galactose</text>
        <dbReference type="Rhea" id="RHEA:59292"/>
        <dbReference type="ChEBI" id="CHEBI:4139"/>
        <dbReference type="ChEBI" id="CHEBI:15377"/>
        <dbReference type="ChEBI" id="CHEBI:72961"/>
        <dbReference type="ChEBI" id="CHEBI:84720"/>
    </reaction>
    <physiologicalReaction direction="left-to-right" evidence="9">
        <dbReference type="Rhea" id="RHEA:59293"/>
    </physiologicalReaction>
</comment>
<evidence type="ECO:0000256" key="11">
    <source>
        <dbReference type="ARBA" id="ARBA00051666"/>
    </source>
</evidence>
<dbReference type="EnsemblMetazoa" id="AALB005084-RA">
    <property type="protein sequence ID" value="AALB005084-PA"/>
    <property type="gene ID" value="AALB005084"/>
</dbReference>
<evidence type="ECO:0000256" key="9">
    <source>
        <dbReference type="ARBA" id="ARBA00050809"/>
    </source>
</evidence>
<dbReference type="VEuPathDB" id="VectorBase:AALB20_037979"/>
<name>A0A182FEZ3_ANOAL</name>
<dbReference type="PRINTS" id="PR00131">
    <property type="entry name" value="GLHYDRLASE1"/>
</dbReference>
<dbReference type="InterPro" id="IPR001360">
    <property type="entry name" value="Glyco_hydro_1"/>
</dbReference>
<dbReference type="FunFam" id="3.20.20.80:FF:000011">
    <property type="entry name" value="Cytosolic beta-glucosidase"/>
    <property type="match status" value="4"/>
</dbReference>
<evidence type="ECO:0000256" key="14">
    <source>
        <dbReference type="ARBA" id="ARBA00068094"/>
    </source>
</evidence>
<dbReference type="PANTHER" id="PTHR10353">
    <property type="entry name" value="GLYCOSYL HYDROLASE"/>
    <property type="match status" value="1"/>
</dbReference>
<dbReference type="GO" id="GO:0016052">
    <property type="term" value="P:carbohydrate catabolic process"/>
    <property type="evidence" value="ECO:0007669"/>
    <property type="project" value="UniProtKB-ARBA"/>
</dbReference>
<evidence type="ECO:0000256" key="19">
    <source>
        <dbReference type="SAM" id="Phobius"/>
    </source>
</evidence>
<comment type="similarity">
    <text evidence="13">Belongs to the glycosyl hydrolase 1 family. Klotho subfamily.</text>
</comment>
<dbReference type="InterPro" id="IPR033132">
    <property type="entry name" value="GH_1_N_CS"/>
</dbReference>
<feature type="compositionally biased region" description="Low complexity" evidence="18">
    <location>
        <begin position="2009"/>
        <end position="2035"/>
    </location>
</feature>
<reference evidence="20 21" key="1">
    <citation type="journal article" date="2017" name="G3 (Bethesda)">
        <title>The Physical Genome Mapping of Anopheles albimanus Corrected Scaffold Misassemblies and Identified Interarm Rearrangements in Genus Anopheles.</title>
        <authorList>
            <person name="Artemov G.N."/>
            <person name="Peery A.N."/>
            <person name="Jiang X."/>
            <person name="Tu Z."/>
            <person name="Stegniy V.N."/>
            <person name="Sharakhova M.V."/>
            <person name="Sharakhov I.V."/>
        </authorList>
    </citation>
    <scope>NUCLEOTIDE SEQUENCE [LARGE SCALE GENOMIC DNA]</scope>
    <source>
        <strain evidence="20 21">ALBI9_A</strain>
    </source>
</reference>
<dbReference type="Gene3D" id="3.20.20.80">
    <property type="entry name" value="Glycosidases"/>
    <property type="match status" value="6"/>
</dbReference>
<comment type="catalytic activity">
    <reaction evidence="12">
        <text>beta-D-glucosyl-(1&lt;-&gt;1)-sphing-4-enine + H2O = sphing-4-enine + D-glucose</text>
        <dbReference type="Rhea" id="RHEA:59288"/>
        <dbReference type="ChEBI" id="CHEBI:4167"/>
        <dbReference type="ChEBI" id="CHEBI:15377"/>
        <dbReference type="ChEBI" id="CHEBI:57756"/>
        <dbReference type="ChEBI" id="CHEBI:83992"/>
    </reaction>
    <physiologicalReaction direction="left-to-right" evidence="12">
        <dbReference type="Rhea" id="RHEA:59289"/>
    </physiologicalReaction>
</comment>
<dbReference type="VEuPathDB" id="VectorBase:AALB20_035207"/>
<dbReference type="InterPro" id="IPR018120">
    <property type="entry name" value="Glyco_hydro_1_AS"/>
</dbReference>
<comment type="catalytic activity">
    <reaction evidence="7">
        <text>a beta-D-galactosyl-(1&lt;-&gt;1')-N-acylsphing-4-enine + H2O = an N-acylsphing-4-enine + D-galactose</text>
        <dbReference type="Rhea" id="RHEA:14297"/>
        <dbReference type="ChEBI" id="CHEBI:4139"/>
        <dbReference type="ChEBI" id="CHEBI:15377"/>
        <dbReference type="ChEBI" id="CHEBI:18390"/>
        <dbReference type="ChEBI" id="CHEBI:52639"/>
        <dbReference type="EC" id="3.2.1.46"/>
    </reaction>
    <physiologicalReaction direction="left-to-right" evidence="7">
        <dbReference type="Rhea" id="RHEA:14298"/>
    </physiologicalReaction>
</comment>
<dbReference type="InterPro" id="IPR017853">
    <property type="entry name" value="GH"/>
</dbReference>
<evidence type="ECO:0000256" key="7">
    <source>
        <dbReference type="ARBA" id="ARBA00033698"/>
    </source>
</evidence>
<evidence type="ECO:0000256" key="16">
    <source>
        <dbReference type="ARBA" id="ARBA00081896"/>
    </source>
</evidence>
<evidence type="ECO:0000256" key="10">
    <source>
        <dbReference type="ARBA" id="ARBA00051414"/>
    </source>
</evidence>
<evidence type="ECO:0000313" key="20">
    <source>
        <dbReference type="EnsemblMetazoa" id="AALB005084-PA"/>
    </source>
</evidence>
<comment type="catalytic activity">
    <reaction evidence="11">
        <text>beta-D-glucosyl-(1&lt;-&gt;1)-N-octadecanoylsphing-4-enine + H2O = N-octadecanoylsphing-4-enine + D-glucose</text>
        <dbReference type="Rhea" id="RHEA:59284"/>
        <dbReference type="ChEBI" id="CHEBI:4167"/>
        <dbReference type="ChEBI" id="CHEBI:15377"/>
        <dbReference type="ChEBI" id="CHEBI:72961"/>
        <dbReference type="ChEBI" id="CHEBI:84719"/>
    </reaction>
    <physiologicalReaction direction="left-to-right" evidence="11">
        <dbReference type="Rhea" id="RHEA:59285"/>
    </physiologicalReaction>
</comment>
<evidence type="ECO:0000256" key="5">
    <source>
        <dbReference type="ARBA" id="ARBA00022801"/>
    </source>
</evidence>
<dbReference type="GO" id="GO:0004336">
    <property type="term" value="F:galactosylceramidase activity"/>
    <property type="evidence" value="ECO:0007669"/>
    <property type="project" value="UniProtKB-EC"/>
</dbReference>